<dbReference type="PANTHER" id="PTHR30461:SF26">
    <property type="entry name" value="RESOLVASE HOMOLOG YNEB"/>
    <property type="match status" value="1"/>
</dbReference>
<feature type="active site" description="O-(5'-phospho-DNA)-serine intermediate" evidence="5 6">
    <location>
        <position position="16"/>
    </location>
</feature>
<dbReference type="Gene3D" id="1.10.10.60">
    <property type="entry name" value="Homeodomain-like"/>
    <property type="match status" value="1"/>
</dbReference>
<dbReference type="InterPro" id="IPR036162">
    <property type="entry name" value="Resolvase-like_N_sf"/>
</dbReference>
<name>A0A2A3ZK19_BREAU</name>
<feature type="domain" description="Resolvase/invertase-type recombinase catalytic" evidence="7">
    <location>
        <begin position="8"/>
        <end position="143"/>
    </location>
</feature>
<dbReference type="AlphaFoldDB" id="A0A2A3ZK19"/>
<evidence type="ECO:0000313" key="8">
    <source>
        <dbReference type="EMBL" id="PCC51715.1"/>
    </source>
</evidence>
<evidence type="ECO:0000256" key="3">
    <source>
        <dbReference type="ARBA" id="ARBA00023125"/>
    </source>
</evidence>
<reference evidence="8 9" key="1">
    <citation type="journal article" date="2017" name="Elife">
        <title>Extensive horizontal gene transfer in cheese-associated bacteria.</title>
        <authorList>
            <person name="Bonham K.S."/>
            <person name="Wolfe B.E."/>
            <person name="Dutton R.J."/>
        </authorList>
    </citation>
    <scope>NUCLEOTIDE SEQUENCE [LARGE SCALE GENOMIC DNA]</scope>
    <source>
        <strain evidence="8 9">900_6</strain>
    </source>
</reference>
<gene>
    <name evidence="8" type="ORF">CIK62_02330</name>
</gene>
<dbReference type="RefSeq" id="WP_096160002.1">
    <property type="nucleotide sequence ID" value="NZ_JABUYC010000005.1"/>
</dbReference>
<dbReference type="InterPro" id="IPR006120">
    <property type="entry name" value="Resolvase_HTH_dom"/>
</dbReference>
<accession>A0A2A3ZK19</accession>
<evidence type="ECO:0000256" key="6">
    <source>
        <dbReference type="PROSITE-ProRule" id="PRU10137"/>
    </source>
</evidence>
<protein>
    <submittedName>
        <fullName evidence="8">Transposase</fullName>
    </submittedName>
</protein>
<evidence type="ECO:0000256" key="2">
    <source>
        <dbReference type="ARBA" id="ARBA00022908"/>
    </source>
</evidence>
<dbReference type="Pfam" id="PF02796">
    <property type="entry name" value="HTH_7"/>
    <property type="match status" value="1"/>
</dbReference>
<dbReference type="InterPro" id="IPR009057">
    <property type="entry name" value="Homeodomain-like_sf"/>
</dbReference>
<dbReference type="CDD" id="cd03768">
    <property type="entry name" value="SR_ResInv"/>
    <property type="match status" value="1"/>
</dbReference>
<organism evidence="8 9">
    <name type="scientific">Brevibacterium aurantiacum</name>
    <dbReference type="NCBI Taxonomy" id="273384"/>
    <lineage>
        <taxon>Bacteria</taxon>
        <taxon>Bacillati</taxon>
        <taxon>Actinomycetota</taxon>
        <taxon>Actinomycetes</taxon>
        <taxon>Micrococcales</taxon>
        <taxon>Brevibacteriaceae</taxon>
        <taxon>Brevibacterium</taxon>
    </lineage>
</organism>
<keyword evidence="3" id="KW-0238">DNA-binding</keyword>
<dbReference type="PANTHER" id="PTHR30461">
    <property type="entry name" value="DNA-INVERTASE FROM LAMBDOID PROPHAGE"/>
    <property type="match status" value="1"/>
</dbReference>
<dbReference type="Pfam" id="PF00239">
    <property type="entry name" value="Resolvase"/>
    <property type="match status" value="1"/>
</dbReference>
<evidence type="ECO:0000259" key="7">
    <source>
        <dbReference type="PROSITE" id="PS51736"/>
    </source>
</evidence>
<evidence type="ECO:0000313" key="9">
    <source>
        <dbReference type="Proteomes" id="UP000217720"/>
    </source>
</evidence>
<dbReference type="InterPro" id="IPR050639">
    <property type="entry name" value="SSR_resolvase"/>
</dbReference>
<sequence>MDRQLEGQVVGYVRVSTVDQNPARQFEAIGEVDKLFEDKLSGKTRMRPSLEAMLSHVRAGDWVKVSSMDRLARSVIDLHSLVDGLVADGVTVEFLKESVVIGPGTNRPMDRLLLTVLGGIAEFERSIIRERQAEGIGVAKKRGVYEKPLSLTPAQIDIIRQRTDLGVPKAAIARELDVSRSTVYNALAGRGRYSDA</sequence>
<dbReference type="GO" id="GO:0015074">
    <property type="term" value="P:DNA integration"/>
    <property type="evidence" value="ECO:0007669"/>
    <property type="project" value="UniProtKB-KW"/>
</dbReference>
<dbReference type="CDD" id="cd00569">
    <property type="entry name" value="HTH_Hin_like"/>
    <property type="match status" value="1"/>
</dbReference>
<dbReference type="GO" id="GO:0003677">
    <property type="term" value="F:DNA binding"/>
    <property type="evidence" value="ECO:0007669"/>
    <property type="project" value="UniProtKB-KW"/>
</dbReference>
<comment type="caution">
    <text evidence="8">The sequence shown here is derived from an EMBL/GenBank/DDBJ whole genome shotgun (WGS) entry which is preliminary data.</text>
</comment>
<dbReference type="EMBL" id="NRGO01000004">
    <property type="protein sequence ID" value="PCC51715.1"/>
    <property type="molecule type" value="Genomic_DNA"/>
</dbReference>
<dbReference type="Proteomes" id="UP000217720">
    <property type="component" value="Unassembled WGS sequence"/>
</dbReference>
<dbReference type="SUPFAM" id="SSF53041">
    <property type="entry name" value="Resolvase-like"/>
    <property type="match status" value="1"/>
</dbReference>
<proteinExistence type="inferred from homology"/>
<dbReference type="PROSITE" id="PS00397">
    <property type="entry name" value="RECOMBINASES_1"/>
    <property type="match status" value="1"/>
</dbReference>
<comment type="similarity">
    <text evidence="1">Belongs to the site-specific recombinase resolvase family.</text>
</comment>
<dbReference type="PROSITE" id="PS51736">
    <property type="entry name" value="RECOMBINASES_3"/>
    <property type="match status" value="1"/>
</dbReference>
<keyword evidence="2" id="KW-0229">DNA integration</keyword>
<evidence type="ECO:0000256" key="5">
    <source>
        <dbReference type="PIRSR" id="PIRSR606118-50"/>
    </source>
</evidence>
<dbReference type="InterPro" id="IPR006119">
    <property type="entry name" value="Resolv_N"/>
</dbReference>
<dbReference type="InterPro" id="IPR006118">
    <property type="entry name" value="Recombinase_CS"/>
</dbReference>
<evidence type="ECO:0000256" key="1">
    <source>
        <dbReference type="ARBA" id="ARBA00009913"/>
    </source>
</evidence>
<evidence type="ECO:0000256" key="4">
    <source>
        <dbReference type="ARBA" id="ARBA00023172"/>
    </source>
</evidence>
<dbReference type="GO" id="GO:0000150">
    <property type="term" value="F:DNA strand exchange activity"/>
    <property type="evidence" value="ECO:0007669"/>
    <property type="project" value="InterPro"/>
</dbReference>
<dbReference type="Gene3D" id="3.40.50.1390">
    <property type="entry name" value="Resolvase, N-terminal catalytic domain"/>
    <property type="match status" value="1"/>
</dbReference>
<dbReference type="SUPFAM" id="SSF46689">
    <property type="entry name" value="Homeodomain-like"/>
    <property type="match status" value="1"/>
</dbReference>
<dbReference type="SMART" id="SM00857">
    <property type="entry name" value="Resolvase"/>
    <property type="match status" value="1"/>
</dbReference>
<keyword evidence="4" id="KW-0233">DNA recombination</keyword>